<comment type="subcellular location">
    <subcellularLocation>
        <location evidence="1">Membrane</location>
        <topology evidence="1">Multi-pass membrane protein</topology>
    </subcellularLocation>
</comment>
<dbReference type="GO" id="GO:0016020">
    <property type="term" value="C:membrane"/>
    <property type="evidence" value="ECO:0007669"/>
    <property type="project" value="UniProtKB-SubCell"/>
</dbReference>
<dbReference type="PANTHER" id="PTHR10361:SF28">
    <property type="entry name" value="P3 PROTEIN-RELATED"/>
    <property type="match status" value="1"/>
</dbReference>
<dbReference type="Pfam" id="PF01758">
    <property type="entry name" value="SBF"/>
    <property type="match status" value="1"/>
</dbReference>
<evidence type="ECO:0008006" key="8">
    <source>
        <dbReference type="Google" id="ProtNLM"/>
    </source>
</evidence>
<dbReference type="InterPro" id="IPR002657">
    <property type="entry name" value="BilAc:Na_symport/Acr3"/>
</dbReference>
<dbReference type="EMBL" id="QJPH01000580">
    <property type="protein sequence ID" value="PZN69332.1"/>
    <property type="molecule type" value="Genomic_DNA"/>
</dbReference>
<evidence type="ECO:0000313" key="7">
    <source>
        <dbReference type="Proteomes" id="UP000249396"/>
    </source>
</evidence>
<dbReference type="Gene3D" id="1.20.1530.20">
    <property type="match status" value="1"/>
</dbReference>
<proteinExistence type="predicted"/>
<keyword evidence="2 5" id="KW-0812">Transmembrane</keyword>
<gene>
    <name evidence="6" type="ORF">DM484_29915</name>
</gene>
<evidence type="ECO:0000256" key="3">
    <source>
        <dbReference type="ARBA" id="ARBA00022989"/>
    </source>
</evidence>
<reference evidence="6 7" key="1">
    <citation type="journal article" date="2018" name="Aquat. Microb. Ecol.">
        <title>Gammaproteobacterial methanotrophs dominate.</title>
        <authorList>
            <person name="Rissanen A.J."/>
            <person name="Saarenheimo J."/>
            <person name="Tiirola M."/>
            <person name="Peura S."/>
            <person name="Aalto S.L."/>
            <person name="Karvinen A."/>
            <person name="Nykanen H."/>
        </authorList>
    </citation>
    <scope>NUCLEOTIDE SEQUENCE [LARGE SCALE GENOMIC DNA]</scope>
    <source>
        <strain evidence="6">AMbin10</strain>
    </source>
</reference>
<feature type="transmembrane region" description="Helical" evidence="5">
    <location>
        <begin position="148"/>
        <end position="168"/>
    </location>
</feature>
<evidence type="ECO:0000256" key="4">
    <source>
        <dbReference type="ARBA" id="ARBA00023136"/>
    </source>
</evidence>
<keyword evidence="3 5" id="KW-1133">Transmembrane helix</keyword>
<keyword evidence="4 5" id="KW-0472">Membrane</keyword>
<feature type="transmembrane region" description="Helical" evidence="5">
    <location>
        <begin position="112"/>
        <end position="136"/>
    </location>
</feature>
<evidence type="ECO:0000256" key="1">
    <source>
        <dbReference type="ARBA" id="ARBA00004141"/>
    </source>
</evidence>
<feature type="transmembrane region" description="Helical" evidence="5">
    <location>
        <begin position="174"/>
        <end position="195"/>
    </location>
</feature>
<dbReference type="InterPro" id="IPR004710">
    <property type="entry name" value="Bilac:Na_transpt"/>
</dbReference>
<feature type="transmembrane region" description="Helical" evidence="5">
    <location>
        <begin position="20"/>
        <end position="41"/>
    </location>
</feature>
<evidence type="ECO:0000256" key="5">
    <source>
        <dbReference type="SAM" id="Phobius"/>
    </source>
</evidence>
<comment type="caution">
    <text evidence="6">The sequence shown here is derived from an EMBL/GenBank/DDBJ whole genome shotgun (WGS) entry which is preliminary data.</text>
</comment>
<feature type="transmembrane region" description="Helical" evidence="5">
    <location>
        <begin position="77"/>
        <end position="100"/>
    </location>
</feature>
<dbReference type="PANTHER" id="PTHR10361">
    <property type="entry name" value="SODIUM-BILE ACID COTRANSPORTER"/>
    <property type="match status" value="1"/>
</dbReference>
<evidence type="ECO:0000313" key="6">
    <source>
        <dbReference type="EMBL" id="PZN69332.1"/>
    </source>
</evidence>
<name>A0A2W4QAQ3_9GAMM</name>
<feature type="non-terminal residue" evidence="6">
    <location>
        <position position="1"/>
    </location>
</feature>
<accession>A0A2W4QAQ3</accession>
<sequence length="267" mass="28487">TGLSATREDLFWIWRHPTLLARSFLAMYVLVPLVAIAMTLALDLPRATKIGLLFLSISAGAPLLPRKLIKLGGDPSYVFSLVVATSLAAILTVPASLALLQPLLPVEADIDIGRVAATILKTFLLPLAVGMALREFALAWAERLGDPIMRVAGVLLTLGALAFIFTNWRQIAEIGLPSLLAFASFTGLALAIGHWLGGPDEGHRSSLAVSCATRHIGLALLIAANVRGPRTLALVAAYLFASALVCIPYIRWRRWAMNRAIAGVSAP</sequence>
<protein>
    <recommendedName>
        <fullName evidence="8">Bile acid:sodium symporter</fullName>
    </recommendedName>
</protein>
<dbReference type="Proteomes" id="UP000249396">
    <property type="component" value="Unassembled WGS sequence"/>
</dbReference>
<feature type="transmembrane region" description="Helical" evidence="5">
    <location>
        <begin position="232"/>
        <end position="250"/>
    </location>
</feature>
<evidence type="ECO:0000256" key="2">
    <source>
        <dbReference type="ARBA" id="ARBA00022692"/>
    </source>
</evidence>
<organism evidence="6 7">
    <name type="scientific">Candidatus Methylumidiphilus alinenensis</name>
    <dbReference type="NCBI Taxonomy" id="2202197"/>
    <lineage>
        <taxon>Bacteria</taxon>
        <taxon>Pseudomonadati</taxon>
        <taxon>Pseudomonadota</taxon>
        <taxon>Gammaproteobacteria</taxon>
        <taxon>Methylococcales</taxon>
        <taxon>Candidatus Methylumidiphilus</taxon>
    </lineage>
</organism>
<dbReference type="InterPro" id="IPR038770">
    <property type="entry name" value="Na+/solute_symporter_sf"/>
</dbReference>
<dbReference type="AlphaFoldDB" id="A0A2W4QAQ3"/>